<organism evidence="7 8">
    <name type="scientific">Lacticaseibacillus nasuensis JCM 17158</name>
    <dbReference type="NCBI Taxonomy" id="1291734"/>
    <lineage>
        <taxon>Bacteria</taxon>
        <taxon>Bacillati</taxon>
        <taxon>Bacillota</taxon>
        <taxon>Bacilli</taxon>
        <taxon>Lactobacillales</taxon>
        <taxon>Lactobacillaceae</taxon>
        <taxon>Lacticaseibacillus</taxon>
    </lineage>
</organism>
<gene>
    <name evidence="7" type="ORF">FD02_GL001757</name>
</gene>
<comment type="caution">
    <text evidence="7">The sequence shown here is derived from an EMBL/GenBank/DDBJ whole genome shotgun (WGS) entry which is preliminary data.</text>
</comment>
<evidence type="ECO:0000256" key="1">
    <source>
        <dbReference type="ARBA" id="ARBA00001917"/>
    </source>
</evidence>
<evidence type="ECO:0000256" key="5">
    <source>
        <dbReference type="ARBA" id="ARBA00023002"/>
    </source>
</evidence>
<evidence type="ECO:0000256" key="3">
    <source>
        <dbReference type="ARBA" id="ARBA00022630"/>
    </source>
</evidence>
<dbReference type="InterPro" id="IPR000415">
    <property type="entry name" value="Nitroreductase-like"/>
</dbReference>
<evidence type="ECO:0000259" key="6">
    <source>
        <dbReference type="Pfam" id="PF00881"/>
    </source>
</evidence>
<dbReference type="EMBL" id="AZDJ01000003">
    <property type="protein sequence ID" value="KRK73926.1"/>
    <property type="molecule type" value="Genomic_DNA"/>
</dbReference>
<dbReference type="GO" id="GO:0016491">
    <property type="term" value="F:oxidoreductase activity"/>
    <property type="evidence" value="ECO:0007669"/>
    <property type="project" value="UniProtKB-KW"/>
</dbReference>
<keyword evidence="5" id="KW-0560">Oxidoreductase</keyword>
<dbReference type="Pfam" id="PF00881">
    <property type="entry name" value="Nitroreductase"/>
    <property type="match status" value="1"/>
</dbReference>
<comment type="similarity">
    <text evidence="2">Belongs to the nitroreductase family.</text>
</comment>
<dbReference type="InterPro" id="IPR029479">
    <property type="entry name" value="Nitroreductase"/>
</dbReference>
<dbReference type="AlphaFoldDB" id="A0A0R1JRB0"/>
<reference evidence="7 8" key="1">
    <citation type="journal article" date="2015" name="Genome Announc.">
        <title>Expanding the biotechnology potential of lactobacilli through comparative genomics of 213 strains and associated genera.</title>
        <authorList>
            <person name="Sun Z."/>
            <person name="Harris H.M."/>
            <person name="McCann A."/>
            <person name="Guo C."/>
            <person name="Argimon S."/>
            <person name="Zhang W."/>
            <person name="Yang X."/>
            <person name="Jeffery I.B."/>
            <person name="Cooney J.C."/>
            <person name="Kagawa T.F."/>
            <person name="Liu W."/>
            <person name="Song Y."/>
            <person name="Salvetti E."/>
            <person name="Wrobel A."/>
            <person name="Rasinkangas P."/>
            <person name="Parkhill J."/>
            <person name="Rea M.C."/>
            <person name="O'Sullivan O."/>
            <person name="Ritari J."/>
            <person name="Douillard F.P."/>
            <person name="Paul Ross R."/>
            <person name="Yang R."/>
            <person name="Briner A.E."/>
            <person name="Felis G.E."/>
            <person name="de Vos W.M."/>
            <person name="Barrangou R."/>
            <person name="Klaenhammer T.R."/>
            <person name="Caufield P.W."/>
            <person name="Cui Y."/>
            <person name="Zhang H."/>
            <person name="O'Toole P.W."/>
        </authorList>
    </citation>
    <scope>NUCLEOTIDE SEQUENCE [LARGE SCALE GENOMIC DNA]</scope>
    <source>
        <strain evidence="7 8">JCM 17158</strain>
    </source>
</reference>
<dbReference type="Gene3D" id="3.40.109.10">
    <property type="entry name" value="NADH Oxidase"/>
    <property type="match status" value="1"/>
</dbReference>
<accession>A0A0R1JRB0</accession>
<dbReference type="CDD" id="cd02062">
    <property type="entry name" value="Nitro_FMN_reductase"/>
    <property type="match status" value="1"/>
</dbReference>
<keyword evidence="8" id="KW-1185">Reference proteome</keyword>
<evidence type="ECO:0000313" key="7">
    <source>
        <dbReference type="EMBL" id="KRK73926.1"/>
    </source>
</evidence>
<feature type="domain" description="Nitroreductase" evidence="6">
    <location>
        <begin position="10"/>
        <end position="155"/>
    </location>
</feature>
<dbReference type="Proteomes" id="UP000051804">
    <property type="component" value="Unassembled WGS sequence"/>
</dbReference>
<sequence>MFVMETMATIRSRHAIRQYTGAAPSPAAMAQIETALQAAPVAMGAYDHLHATIITDPAILKAIDDTAARQFGRANMLYGAPVFILLSAKPAHETLGNADYASAGIVVHNMALAATAAGVGCCYIWGAVAALNQEPATVAKLNLPAGFVPCCGLVLGEFAGDYAPREIPSDRIGINRLA</sequence>
<dbReference type="PANTHER" id="PTHR43673">
    <property type="entry name" value="NAD(P)H NITROREDUCTASE YDGI-RELATED"/>
    <property type="match status" value="1"/>
</dbReference>
<comment type="cofactor">
    <cofactor evidence="1">
        <name>FMN</name>
        <dbReference type="ChEBI" id="CHEBI:58210"/>
    </cofactor>
</comment>
<evidence type="ECO:0000313" key="8">
    <source>
        <dbReference type="Proteomes" id="UP000051804"/>
    </source>
</evidence>
<dbReference type="STRING" id="1291734.FD02_GL001757"/>
<dbReference type="PANTHER" id="PTHR43673:SF2">
    <property type="entry name" value="NITROREDUCTASE"/>
    <property type="match status" value="1"/>
</dbReference>
<name>A0A0R1JRB0_9LACO</name>
<proteinExistence type="inferred from homology"/>
<evidence type="ECO:0000256" key="4">
    <source>
        <dbReference type="ARBA" id="ARBA00022643"/>
    </source>
</evidence>
<dbReference type="SUPFAM" id="SSF55469">
    <property type="entry name" value="FMN-dependent nitroreductase-like"/>
    <property type="match status" value="1"/>
</dbReference>
<keyword evidence="3" id="KW-0285">Flavoprotein</keyword>
<protein>
    <submittedName>
        <fullName evidence="7">Nitroreductase family protein</fullName>
    </submittedName>
</protein>
<dbReference type="PATRIC" id="fig|1291734.4.peg.1806"/>
<keyword evidence="4" id="KW-0288">FMN</keyword>
<evidence type="ECO:0000256" key="2">
    <source>
        <dbReference type="ARBA" id="ARBA00007118"/>
    </source>
</evidence>